<dbReference type="InterPro" id="IPR009200">
    <property type="entry name" value="DUF1269_membrane"/>
</dbReference>
<gene>
    <name evidence="1" type="ORF">ACFP3V_10235</name>
</gene>
<name>A0ABW1G0F3_9ACTN</name>
<keyword evidence="2" id="KW-1185">Reference proteome</keyword>
<protein>
    <submittedName>
        <fullName evidence="1">DUF1269 domain-containing protein</fullName>
    </submittedName>
</protein>
<dbReference type="EMBL" id="JBHSQJ010000036">
    <property type="protein sequence ID" value="MFC5907598.1"/>
    <property type="molecule type" value="Genomic_DNA"/>
</dbReference>
<comment type="caution">
    <text evidence="1">The sequence shown here is derived from an EMBL/GenBank/DDBJ whole genome shotgun (WGS) entry which is preliminary data.</text>
</comment>
<proteinExistence type="predicted"/>
<evidence type="ECO:0000313" key="1">
    <source>
        <dbReference type="EMBL" id="MFC5907598.1"/>
    </source>
</evidence>
<dbReference type="Proteomes" id="UP001596174">
    <property type="component" value="Unassembled WGS sequence"/>
</dbReference>
<accession>A0ABW1G0F3</accession>
<sequence length="175" mass="17877">MSNLVVVAYPDVATAEKVRAELFELQKQRLLELEDALVVARTQDGKIKLHQATNTVGVGAAGGALWGGLIGLLFFMPFLGAAIGGATGAALGAAQDYGVDDNFARRVGEGLTPGAAALFVLVDNAVTEKVLPKIAPYGGQLIQTSLSPEEDQHLRDAISAAKAAAPASAGPAVGD</sequence>
<dbReference type="Pfam" id="PF06897">
    <property type="entry name" value="DUF1269"/>
    <property type="match status" value="1"/>
</dbReference>
<organism evidence="1 2">
    <name type="scientific">Streptacidiphilus monticola</name>
    <dbReference type="NCBI Taxonomy" id="2161674"/>
    <lineage>
        <taxon>Bacteria</taxon>
        <taxon>Bacillati</taxon>
        <taxon>Actinomycetota</taxon>
        <taxon>Actinomycetes</taxon>
        <taxon>Kitasatosporales</taxon>
        <taxon>Streptomycetaceae</taxon>
        <taxon>Streptacidiphilus</taxon>
    </lineage>
</organism>
<reference evidence="2" key="1">
    <citation type="journal article" date="2019" name="Int. J. Syst. Evol. Microbiol.">
        <title>The Global Catalogue of Microorganisms (GCM) 10K type strain sequencing project: providing services to taxonomists for standard genome sequencing and annotation.</title>
        <authorList>
            <consortium name="The Broad Institute Genomics Platform"/>
            <consortium name="The Broad Institute Genome Sequencing Center for Infectious Disease"/>
            <person name="Wu L."/>
            <person name="Ma J."/>
        </authorList>
    </citation>
    <scope>NUCLEOTIDE SEQUENCE [LARGE SCALE GENOMIC DNA]</scope>
    <source>
        <strain evidence="2">JCM 4816</strain>
    </source>
</reference>
<dbReference type="RefSeq" id="WP_380582185.1">
    <property type="nucleotide sequence ID" value="NZ_JBHSQJ010000036.1"/>
</dbReference>
<evidence type="ECO:0000313" key="2">
    <source>
        <dbReference type="Proteomes" id="UP001596174"/>
    </source>
</evidence>